<dbReference type="PANTHER" id="PTHR30075">
    <property type="entry name" value="GLYCYL-TRNA SYNTHETASE"/>
    <property type="match status" value="1"/>
</dbReference>
<keyword evidence="5 11" id="KW-0436">Ligase</keyword>
<feature type="domain" description="DALR anticodon binding" evidence="12">
    <location>
        <begin position="608"/>
        <end position="710"/>
    </location>
</feature>
<keyword evidence="9 11" id="KW-0030">Aminoacyl-tRNA synthetase</keyword>
<dbReference type="NCBIfam" id="TIGR00211">
    <property type="entry name" value="glyS"/>
    <property type="match status" value="1"/>
</dbReference>
<comment type="subunit">
    <text evidence="3 11">Tetramer of two alpha and two beta subunits.</text>
</comment>
<name>A0ABX7BT61_9CAUL</name>
<protein>
    <recommendedName>
        <fullName evidence="11">Glycine--tRNA ligase beta subunit</fullName>
        <ecNumber evidence="11">6.1.1.14</ecNumber>
    </recommendedName>
    <alternativeName>
        <fullName evidence="11">Glycyl-tRNA synthetase beta subunit</fullName>
        <shortName evidence="11">GlyRS</shortName>
    </alternativeName>
</protein>
<dbReference type="InterPro" id="IPR008909">
    <property type="entry name" value="DALR_anticod-bd"/>
</dbReference>
<dbReference type="InterPro" id="IPR015944">
    <property type="entry name" value="Gly-tRNA-synth_bsu"/>
</dbReference>
<proteinExistence type="inferred from homology"/>
<evidence type="ECO:0000256" key="5">
    <source>
        <dbReference type="ARBA" id="ARBA00022598"/>
    </source>
</evidence>
<dbReference type="PRINTS" id="PR01045">
    <property type="entry name" value="TRNASYNTHGB"/>
</dbReference>
<dbReference type="Proteomes" id="UP000595448">
    <property type="component" value="Chromosome"/>
</dbReference>
<dbReference type="EC" id="6.1.1.14" evidence="11"/>
<reference evidence="13 14" key="1">
    <citation type="submission" date="2021-01" db="EMBL/GenBank/DDBJ databases">
        <title>Brevundimonas vitis sp. nov., an bacterium isolated from grape (Vitis vinifera).</title>
        <authorList>
            <person name="Jiang L."/>
            <person name="Lee J."/>
        </authorList>
    </citation>
    <scope>NUCLEOTIDE SEQUENCE [LARGE SCALE GENOMIC DNA]</scope>
    <source>
        <strain evidence="13 14">GRTSA-9</strain>
    </source>
</reference>
<dbReference type="PANTHER" id="PTHR30075:SF2">
    <property type="entry name" value="GLYCINE--TRNA LIGASE, CHLOROPLASTIC_MITOCHONDRIAL 2"/>
    <property type="match status" value="1"/>
</dbReference>
<evidence type="ECO:0000256" key="4">
    <source>
        <dbReference type="ARBA" id="ARBA00022490"/>
    </source>
</evidence>
<dbReference type="RefSeq" id="WP_201103852.1">
    <property type="nucleotide sequence ID" value="NZ_CP067977.1"/>
</dbReference>
<dbReference type="HAMAP" id="MF_00255">
    <property type="entry name" value="Gly_tRNA_synth_beta"/>
    <property type="match status" value="1"/>
</dbReference>
<evidence type="ECO:0000256" key="3">
    <source>
        <dbReference type="ARBA" id="ARBA00011209"/>
    </source>
</evidence>
<evidence type="ECO:0000256" key="7">
    <source>
        <dbReference type="ARBA" id="ARBA00022840"/>
    </source>
</evidence>
<dbReference type="Pfam" id="PF02092">
    <property type="entry name" value="tRNA_synt_2f"/>
    <property type="match status" value="1"/>
</dbReference>
<evidence type="ECO:0000256" key="10">
    <source>
        <dbReference type="ARBA" id="ARBA00047937"/>
    </source>
</evidence>
<dbReference type="SUPFAM" id="SSF109604">
    <property type="entry name" value="HD-domain/PDEase-like"/>
    <property type="match status" value="1"/>
</dbReference>
<dbReference type="Pfam" id="PF05746">
    <property type="entry name" value="DALR_1"/>
    <property type="match status" value="1"/>
</dbReference>
<evidence type="ECO:0000256" key="2">
    <source>
        <dbReference type="ARBA" id="ARBA00008226"/>
    </source>
</evidence>
<sequence>MPQLLLELFSEEIPARMQAGAARDLARMATERLKAAGLEHEALTTFAGPRRLTLVVEGLPASTPDREEELKGPRTSAPDQALEGFLRKTGLTREQLTERDGVWIAVVRHSGQKTTDLIADMVEAIVRTFPWPKSMRWGDGTLRWVRPLKRILCLFDGHVVRFEIDGIVAENVTEGHRFLGKARPFTVHDFADYRKKLEQHYVLLDAADRKVRILEAARAACHERGLDLVDDDGLLDEVSGLAEWPTPILGEMDPQFLDLPPEVVRLSMKVHQKYFAVRDPATGKLAPNFIVVANVEASDGGKALAAGNSRVLSARLNDARFFWDEDRKVGFETWLKKLEGVTFHAKLGTMAERVDRIAALAREIAPLVGADPIEAETAARLSKADLASGMVGEFPELQGVMGGYYARADHGDAIADAIRDHYKPQGPADSVPTAPLTVAVALADKLDTLVGFFAIDEKPTGSKDPFALRRAALGVIRLVLENGIAPFSIGNVAEKSGLILGRQPTARHDPEASELGDITFNRLDIAAGGAFGYWTEVGLGETFWSEKALDASSFFADRLKVLLRDQGRRHDLVDAVFALGDDDLVRIVRRVEALDAFLATDDGANLLAGYKRASNILRAEAKKGELPTGMVKTGLPNQPEAETVLAMATAAARTAVDTALETEDFAAAMTALAALRGPVDAFFTDVMVNSDVPAERENRLKLLGQVRDVMGRVADFGQVAG</sequence>
<evidence type="ECO:0000256" key="8">
    <source>
        <dbReference type="ARBA" id="ARBA00022917"/>
    </source>
</evidence>
<evidence type="ECO:0000256" key="9">
    <source>
        <dbReference type="ARBA" id="ARBA00023146"/>
    </source>
</evidence>
<comment type="subcellular location">
    <subcellularLocation>
        <location evidence="1 11">Cytoplasm</location>
    </subcellularLocation>
</comment>
<dbReference type="PROSITE" id="PS50861">
    <property type="entry name" value="AA_TRNA_LIGASE_II_GLYAB"/>
    <property type="match status" value="1"/>
</dbReference>
<comment type="catalytic activity">
    <reaction evidence="10 11">
        <text>tRNA(Gly) + glycine + ATP = glycyl-tRNA(Gly) + AMP + diphosphate</text>
        <dbReference type="Rhea" id="RHEA:16013"/>
        <dbReference type="Rhea" id="RHEA-COMP:9664"/>
        <dbReference type="Rhea" id="RHEA-COMP:9683"/>
        <dbReference type="ChEBI" id="CHEBI:30616"/>
        <dbReference type="ChEBI" id="CHEBI:33019"/>
        <dbReference type="ChEBI" id="CHEBI:57305"/>
        <dbReference type="ChEBI" id="CHEBI:78442"/>
        <dbReference type="ChEBI" id="CHEBI:78522"/>
        <dbReference type="ChEBI" id="CHEBI:456215"/>
        <dbReference type="EC" id="6.1.1.14"/>
    </reaction>
</comment>
<keyword evidence="6 11" id="KW-0547">Nucleotide-binding</keyword>
<dbReference type="InterPro" id="IPR006194">
    <property type="entry name" value="Gly-tRNA-synth_heterodimer"/>
</dbReference>
<keyword evidence="14" id="KW-1185">Reference proteome</keyword>
<dbReference type="EMBL" id="CP067977">
    <property type="protein sequence ID" value="QQQ19501.1"/>
    <property type="molecule type" value="Genomic_DNA"/>
</dbReference>
<comment type="similarity">
    <text evidence="2 11">Belongs to the class-II aminoacyl-tRNA synthetase family.</text>
</comment>
<keyword evidence="7 11" id="KW-0067">ATP-binding</keyword>
<evidence type="ECO:0000259" key="12">
    <source>
        <dbReference type="Pfam" id="PF05746"/>
    </source>
</evidence>
<evidence type="ECO:0000256" key="6">
    <source>
        <dbReference type="ARBA" id="ARBA00022741"/>
    </source>
</evidence>
<accession>A0ABX7BT61</accession>
<organism evidence="13 14">
    <name type="scientific">Brevundimonas vitisensis</name>
    <dbReference type="NCBI Taxonomy" id="2800818"/>
    <lineage>
        <taxon>Bacteria</taxon>
        <taxon>Pseudomonadati</taxon>
        <taxon>Pseudomonadota</taxon>
        <taxon>Alphaproteobacteria</taxon>
        <taxon>Caulobacterales</taxon>
        <taxon>Caulobacteraceae</taxon>
        <taxon>Brevundimonas</taxon>
    </lineage>
</organism>
<keyword evidence="8 11" id="KW-0648">Protein biosynthesis</keyword>
<gene>
    <name evidence="11" type="primary">glyS</name>
    <name evidence="13" type="ORF">JIP62_05260</name>
</gene>
<evidence type="ECO:0000313" key="14">
    <source>
        <dbReference type="Proteomes" id="UP000595448"/>
    </source>
</evidence>
<evidence type="ECO:0000256" key="11">
    <source>
        <dbReference type="HAMAP-Rule" id="MF_00255"/>
    </source>
</evidence>
<evidence type="ECO:0000256" key="1">
    <source>
        <dbReference type="ARBA" id="ARBA00004496"/>
    </source>
</evidence>
<evidence type="ECO:0000313" key="13">
    <source>
        <dbReference type="EMBL" id="QQQ19501.1"/>
    </source>
</evidence>
<dbReference type="GO" id="GO:0004820">
    <property type="term" value="F:glycine-tRNA ligase activity"/>
    <property type="evidence" value="ECO:0007669"/>
    <property type="project" value="UniProtKB-EC"/>
</dbReference>
<keyword evidence="4 11" id="KW-0963">Cytoplasm</keyword>